<accession>A0ABD3Q3E3</accession>
<organism evidence="3 4">
    <name type="scientific">Cyclotella atomus</name>
    <dbReference type="NCBI Taxonomy" id="382360"/>
    <lineage>
        <taxon>Eukaryota</taxon>
        <taxon>Sar</taxon>
        <taxon>Stramenopiles</taxon>
        <taxon>Ochrophyta</taxon>
        <taxon>Bacillariophyta</taxon>
        <taxon>Coscinodiscophyceae</taxon>
        <taxon>Thalassiosirophycidae</taxon>
        <taxon>Stephanodiscales</taxon>
        <taxon>Stephanodiscaceae</taxon>
        <taxon>Cyclotella</taxon>
    </lineage>
</organism>
<sequence>MSTRKSRRLPLALKSTSVGTVVDETIGSVNESPEHYKVEDRIQHGDAVDASVEKLDRLCIETEQVDTTEGDGKDKFDNGSFQDGTKSTDATKDGTISSGKVNDKDETEEPSTSMEESNNVSQPSAESVAVTHQKEALSTEAGEKSQSSTANKTAAAHPSRRNRSRSGSLVDENDGSSSNPTPTTEVTGEWAEIEGLASKTTPPAEVIRGVAAESKPVSVHPSRRHRTRSASSAAEKEAASQKAVDVFEEKKNDVPPSSAEEQTVHPIRRHRTRSTSSAMSSVSGDSQGADAAINFDNDGKTPLIANRRSKRTISVHSQGPVRKRHKSRSLFGVNSTIPNLSSDPPLFQDGLLNNESEDNVFVNLPRSRSNTIDSFRAAMDSSLNNEISESVVLPEMKTSALPETTKARSDTIDFMSKVDFLASPRGRSDTIDFLTATVGSEINGADLTSPPSPAKVERYSLPEKLTKTNATAHEGTQKAKGEIAFGKTPKKNNLSGETVQRREPIKKRYRTRSLSYAEPSSTDAALGQANLKQNDEIDEDDIATASLGSKPRSRSNTLESFQNALVMGRSRSDTIDFLTAAVAGDMGHDLDAAMAVVTEGGSFVQHPISAPSGASLSYQPSTRSRSNTLDSTASSVNSSKLDFLISVAVEEGAEFGLLTEERIRDRTESTSETSADVQRRPRSNTLEMYSTMAAGRGRSDTIDFLMGSGHDNAVGSLEDVLPDDNTTTGCVMDHLKALCGEPAVSSANKTTGILRRGRLSSGAGETSHANTVTSPRAKFDTEGTKRTRANSDNTNPSNSAGSSSQRMVMEALQHFESDKRDRNDSWGGMSDLSFTGIAATHDALKSTGIIDDIMAAAADIGDDLSEEPPGAVQRKRTGSGGTNSLSGKGRPRLDSLASLSLASLSDASISVSGRKEQYASELVQKQTSAESKISTPGSQSIVVDYDAITAAVNAANAATEGLDLNSILSSSTTTKPSTAVDKSKKPSVLPTGRAPITSAKITVSKPLPPKLLPIVSKSMPPKGNTLPKLAMRPTQTPITLARPFPTKYQTTHLTKAKSPPLSTAAQQAAAKRAAAASQPGLPSAKLLPGLAAGQKPKPPVPSSIDIPIPKSTKTEAEMEAIRQRARAAAGYVPPVPGSMIPQRVTSLPMKMPPPGKTPPFPQPRPGGAHPSFVPSMPRPPGYMSHPVSRVSSVQSAQKWDDMFQYLVKFIEETRIEQTKGLTEEQKALWVWDGNVPTNYKTKCGKALGRWINNQRTSKTKGTLKDDREVRLVSTGLKWSVLTTNSWNEMLHELKLYAEEKRQGGRRWDGNVPTSHKIVVERAINGRKIEEEKNLGRWVNRQRSLYQAGKLKPERQVDLERVGLKWSVLVVASWSSMYEHLCAYARDQRARNNGTWDGDVPQNFRIESRPPANLGRWVNRQRSAHARGRLKHEFVVKLEQIGLKWSMSDEQLKAGDFDDEDFEGEEFTRLPERVLSTSLSFAHALAAGARAAPKPPQLLTPTLVVSSSPTQASAAAAVHPAAKAAASFSANSAPVLSSSSQPASVAGKVSSSSSQPASIAGKVPSSTLKVANPSAKTTTEA</sequence>
<evidence type="ECO:0000256" key="1">
    <source>
        <dbReference type="SAM" id="MobiDB-lite"/>
    </source>
</evidence>
<comment type="caution">
    <text evidence="3">The sequence shown here is derived from an EMBL/GenBank/DDBJ whole genome shotgun (WGS) entry which is preliminary data.</text>
</comment>
<feature type="compositionally biased region" description="Low complexity" evidence="1">
    <location>
        <begin position="1064"/>
        <end position="1078"/>
    </location>
</feature>
<keyword evidence="4" id="KW-1185">Reference proteome</keyword>
<feature type="compositionally biased region" description="Polar residues" evidence="1">
    <location>
        <begin position="512"/>
        <end position="523"/>
    </location>
</feature>
<feature type="compositionally biased region" description="Basic and acidic residues" evidence="1">
    <location>
        <begin position="234"/>
        <end position="253"/>
    </location>
</feature>
<feature type="region of interest" description="Disordered" evidence="1">
    <location>
        <begin position="750"/>
        <end position="806"/>
    </location>
</feature>
<dbReference type="Gene3D" id="6.10.140.530">
    <property type="match status" value="3"/>
</dbReference>
<feature type="region of interest" description="Disordered" evidence="1">
    <location>
        <begin position="862"/>
        <end position="892"/>
    </location>
</feature>
<feature type="compositionally biased region" description="Polar residues" evidence="1">
    <location>
        <begin position="763"/>
        <end position="774"/>
    </location>
</feature>
<feature type="domain" description="Helicase-associated" evidence="2">
    <location>
        <begin position="1284"/>
        <end position="1362"/>
    </location>
</feature>
<dbReference type="PANTHER" id="PTHR33418">
    <property type="entry name" value="HELICASE-ASSOCIATED"/>
    <property type="match status" value="1"/>
</dbReference>
<feature type="region of interest" description="Disordered" evidence="1">
    <location>
        <begin position="1052"/>
        <end position="1117"/>
    </location>
</feature>
<reference evidence="3 4" key="1">
    <citation type="submission" date="2024-10" db="EMBL/GenBank/DDBJ databases">
        <title>Updated reference genomes for cyclostephanoid diatoms.</title>
        <authorList>
            <person name="Roberts W.R."/>
            <person name="Alverson A.J."/>
        </authorList>
    </citation>
    <scope>NUCLEOTIDE SEQUENCE [LARGE SCALE GENOMIC DNA]</scope>
    <source>
        <strain evidence="3 4">AJA010-31</strain>
    </source>
</reference>
<feature type="compositionally biased region" description="Polar residues" evidence="1">
    <location>
        <begin position="612"/>
        <end position="634"/>
    </location>
</feature>
<evidence type="ECO:0000259" key="2">
    <source>
        <dbReference type="Pfam" id="PF03457"/>
    </source>
</evidence>
<dbReference type="Pfam" id="PF03457">
    <property type="entry name" value="HA"/>
    <property type="match status" value="3"/>
</dbReference>
<gene>
    <name evidence="3" type="ORF">ACHAWO_007636</name>
</gene>
<dbReference type="InterPro" id="IPR005114">
    <property type="entry name" value="Helicase_assoc"/>
</dbReference>
<feature type="compositionally biased region" description="Low complexity" evidence="1">
    <location>
        <begin position="1533"/>
        <end position="1561"/>
    </location>
</feature>
<feature type="region of interest" description="Disordered" evidence="1">
    <location>
        <begin position="970"/>
        <end position="992"/>
    </location>
</feature>
<feature type="domain" description="Helicase-associated" evidence="2">
    <location>
        <begin position="1197"/>
        <end position="1275"/>
    </location>
</feature>
<feature type="compositionally biased region" description="Polar residues" evidence="1">
    <location>
        <begin position="175"/>
        <end position="186"/>
    </location>
</feature>
<feature type="compositionally biased region" description="Basic and acidic residues" evidence="1">
    <location>
        <begin position="132"/>
        <end position="143"/>
    </location>
</feature>
<feature type="region of interest" description="Disordered" evidence="1">
    <location>
        <begin position="468"/>
        <end position="526"/>
    </location>
</feature>
<feature type="compositionally biased region" description="Polar residues" evidence="1">
    <location>
        <begin position="79"/>
        <end position="100"/>
    </location>
</feature>
<feature type="compositionally biased region" description="Low complexity" evidence="1">
    <location>
        <begin position="1102"/>
        <end position="1111"/>
    </location>
</feature>
<dbReference type="EMBL" id="JALLPJ020000340">
    <property type="protein sequence ID" value="KAL3794862.1"/>
    <property type="molecule type" value="Genomic_DNA"/>
</dbReference>
<feature type="region of interest" description="Disordered" evidence="1">
    <location>
        <begin position="1533"/>
        <end position="1580"/>
    </location>
</feature>
<feature type="compositionally biased region" description="Polar residues" evidence="1">
    <location>
        <begin position="1563"/>
        <end position="1580"/>
    </location>
</feature>
<feature type="domain" description="Helicase-associated" evidence="2">
    <location>
        <begin position="1372"/>
        <end position="1441"/>
    </location>
</feature>
<evidence type="ECO:0000313" key="4">
    <source>
        <dbReference type="Proteomes" id="UP001530400"/>
    </source>
</evidence>
<dbReference type="PANTHER" id="PTHR33418:SF1">
    <property type="entry name" value="HELICASE-ASSOCIATED DOMAIN-CONTAINING PROTEIN"/>
    <property type="match status" value="1"/>
</dbReference>
<name>A0ABD3Q3E3_9STRA</name>
<feature type="compositionally biased region" description="Low complexity" evidence="1">
    <location>
        <begin position="274"/>
        <end position="286"/>
    </location>
</feature>
<protein>
    <recommendedName>
        <fullName evidence="2">Helicase-associated domain-containing protein</fullName>
    </recommendedName>
</protein>
<proteinExistence type="predicted"/>
<evidence type="ECO:0000313" key="3">
    <source>
        <dbReference type="EMBL" id="KAL3794862.1"/>
    </source>
</evidence>
<feature type="region of interest" description="Disordered" evidence="1">
    <location>
        <begin position="63"/>
        <end position="327"/>
    </location>
</feature>
<dbReference type="Proteomes" id="UP001530400">
    <property type="component" value="Unassembled WGS sequence"/>
</dbReference>
<feature type="compositionally biased region" description="Polar residues" evidence="1">
    <location>
        <begin position="790"/>
        <end position="806"/>
    </location>
</feature>
<feature type="region of interest" description="Disordered" evidence="1">
    <location>
        <begin position="608"/>
        <end position="634"/>
    </location>
</feature>